<organism evidence="5 6">
    <name type="scientific">Desulfovibrio fairfieldensis</name>
    <dbReference type="NCBI Taxonomy" id="44742"/>
    <lineage>
        <taxon>Bacteria</taxon>
        <taxon>Pseudomonadati</taxon>
        <taxon>Thermodesulfobacteriota</taxon>
        <taxon>Desulfovibrionia</taxon>
        <taxon>Desulfovibrionales</taxon>
        <taxon>Desulfovibrionaceae</taxon>
        <taxon>Desulfovibrio</taxon>
    </lineage>
</organism>
<reference evidence="6" key="1">
    <citation type="submission" date="2016-02" db="EMBL/GenBank/DDBJ databases">
        <authorList>
            <person name="Holder M.E."/>
            <person name="Ajami N.J."/>
            <person name="Petrosino J.F."/>
        </authorList>
    </citation>
    <scope>NUCLEOTIDE SEQUENCE [LARGE SCALE GENOMIC DNA]</scope>
    <source>
        <strain evidence="6">CCUG 45958</strain>
    </source>
</reference>
<dbReference type="Proteomes" id="UP000069241">
    <property type="component" value="Chromosome"/>
</dbReference>
<name>A0A120KLZ7_9BACT</name>
<evidence type="ECO:0000259" key="2">
    <source>
        <dbReference type="Pfam" id="PF04865"/>
    </source>
</evidence>
<comment type="similarity">
    <text evidence="1">Belongs to the Mu gp47/PBSX XkdT family.</text>
</comment>
<gene>
    <name evidence="5" type="ORF">AXF13_06625</name>
</gene>
<keyword evidence="6" id="KW-1185">Reference proteome</keyword>
<dbReference type="InterPro" id="IPR058531">
    <property type="entry name" value="Baseplate_J_M"/>
</dbReference>
<dbReference type="Pfam" id="PF04865">
    <property type="entry name" value="Baseplate_J"/>
    <property type="match status" value="1"/>
</dbReference>
<feature type="domain" description="Baseplate protein J-like barrel" evidence="2">
    <location>
        <begin position="92"/>
        <end position="171"/>
    </location>
</feature>
<proteinExistence type="inferred from homology"/>
<dbReference type="STRING" id="44742.AXF13_06625"/>
<evidence type="ECO:0000259" key="4">
    <source>
        <dbReference type="Pfam" id="PF26079"/>
    </source>
</evidence>
<dbReference type="InterPro" id="IPR006949">
    <property type="entry name" value="Barrel_Baseplate_J-like"/>
</dbReference>
<evidence type="ECO:0000313" key="5">
    <source>
        <dbReference type="EMBL" id="AMD89810.1"/>
    </source>
</evidence>
<dbReference type="Pfam" id="PF26079">
    <property type="entry name" value="Baseplate_J_C"/>
    <property type="match status" value="1"/>
</dbReference>
<dbReference type="InterPro" id="IPR058530">
    <property type="entry name" value="Baseplate_J-like_C"/>
</dbReference>
<accession>A0A120KLZ7</accession>
<dbReference type="AlphaFoldDB" id="A0A120KLZ7"/>
<sequence>MPFNRPDLPTLIERAQADMDSRLGGSPWLRRRLLAVLARMEGGVSHGIYGYLDWLALQLMPDTAEGEHLERWASIWLEEGCKPATKAQSYAAFPGIDGTVLPSGTEMQRPDGVRYIALADAVARDGRVRVAVEAVEPGITGNAAASTPLQLTSPILGLEAQGAADGEITGGAEEESETSLRARLLDRIRNQPSGGAARDYITWALSVPGVTRAWCYPGEMGRGSVTVRFVMDNTYADGIPHADDVARVKAFIDSVRPVTADVYVVAPVSHPIDLDLRISPDTPRVRVTVEEAAWAQLRREAEPGGLVVTSHLNEAISLADGEEDHTLLSPAANIQLPVGEMAVPGIISWGDDV</sequence>
<dbReference type="InterPro" id="IPR052399">
    <property type="entry name" value="Phage_Baseplate_Assmbl_Protein"/>
</dbReference>
<dbReference type="PANTHER" id="PTHR37829">
    <property type="entry name" value="PHAGE-LIKE ELEMENT PBSX PROTEIN XKDT"/>
    <property type="match status" value="1"/>
</dbReference>
<protein>
    <submittedName>
        <fullName evidence="5">Uncharacterized protein</fullName>
    </submittedName>
</protein>
<feature type="domain" description="Baseplate J-like C-terminal" evidence="4">
    <location>
        <begin position="272"/>
        <end position="349"/>
    </location>
</feature>
<evidence type="ECO:0000313" key="6">
    <source>
        <dbReference type="Proteomes" id="UP000069241"/>
    </source>
</evidence>
<dbReference type="Pfam" id="PF26078">
    <property type="entry name" value="Baseplate_J_M"/>
    <property type="match status" value="1"/>
</dbReference>
<dbReference type="EMBL" id="CP014229">
    <property type="protein sequence ID" value="AMD89810.1"/>
    <property type="molecule type" value="Genomic_DNA"/>
</dbReference>
<evidence type="ECO:0000256" key="1">
    <source>
        <dbReference type="ARBA" id="ARBA00038087"/>
    </source>
</evidence>
<dbReference type="KEGG" id="dfi:AXF13_06625"/>
<feature type="domain" description="Baseplate J-like central" evidence="3">
    <location>
        <begin position="192"/>
        <end position="266"/>
    </location>
</feature>
<dbReference type="PANTHER" id="PTHR37829:SF3">
    <property type="entry name" value="PROTEIN JAYE-RELATED"/>
    <property type="match status" value="1"/>
</dbReference>
<evidence type="ECO:0000259" key="3">
    <source>
        <dbReference type="Pfam" id="PF26078"/>
    </source>
</evidence>